<feature type="chain" id="PRO_5037709652" description="DUF4185 domain-containing protein" evidence="1">
    <location>
        <begin position="26"/>
        <end position="387"/>
    </location>
</feature>
<comment type="caution">
    <text evidence="2">The sequence shown here is derived from an EMBL/GenBank/DDBJ whole genome shotgun (WGS) entry which is preliminary data.</text>
</comment>
<evidence type="ECO:0000256" key="1">
    <source>
        <dbReference type="SAM" id="SignalP"/>
    </source>
</evidence>
<evidence type="ECO:0000313" key="2">
    <source>
        <dbReference type="EMBL" id="GID67887.1"/>
    </source>
</evidence>
<dbReference type="RefSeq" id="WP_203746098.1">
    <property type="nucleotide sequence ID" value="NZ_BAAAUC010000008.1"/>
</dbReference>
<name>A0A919IMD6_9ACTN</name>
<dbReference type="Proteomes" id="UP000619479">
    <property type="component" value="Unassembled WGS sequence"/>
</dbReference>
<keyword evidence="3" id="KW-1185">Reference proteome</keyword>
<keyword evidence="1" id="KW-0732">Signal</keyword>
<sequence length="387" mass="39877">MRISRLLVTLAVTGAALTVPAAALADVPPPARVISRYETASGNTASRDCGYSAALPSASGQALWTFCDTAINNPAGAVIGFIGGSTAAVGSYTAGQVPSTLSELPTPPAAPAVPSTRAPAPFLPTPAGLVLPGTSTACGASGTSSYAASWISGLTRGPNRTISGRNGSSLLFLTYSNVCVYNNAWTTQSYGVTFYDPATNQLVGPATVFPRPATGELAWQRRLGSPTFAADGYLYLFTSLCTSSAFGACGAGTVALARTPWSASAGWSNAASYRYWTGTTWSADPATAASALPGARPFGIDVHVFPGRGYVAIEQTTIAGHYRVWTAAAPTGPWTAGAENVLPGCASTTTSWCYAFIGHPELSTSTSLFISHYQPDDKHVRVVAVPW</sequence>
<dbReference type="AlphaFoldDB" id="A0A919IMD6"/>
<gene>
    <name evidence="2" type="ORF">Acy02nite_57680</name>
</gene>
<reference evidence="2" key="1">
    <citation type="submission" date="2021-01" db="EMBL/GenBank/DDBJ databases">
        <title>Whole genome shotgun sequence of Actinoplanes cyaneus NBRC 14990.</title>
        <authorList>
            <person name="Komaki H."/>
            <person name="Tamura T."/>
        </authorList>
    </citation>
    <scope>NUCLEOTIDE SEQUENCE</scope>
    <source>
        <strain evidence="2">NBRC 14990</strain>
    </source>
</reference>
<feature type="signal peptide" evidence="1">
    <location>
        <begin position="1"/>
        <end position="25"/>
    </location>
</feature>
<evidence type="ECO:0000313" key="3">
    <source>
        <dbReference type="Proteomes" id="UP000619479"/>
    </source>
</evidence>
<protein>
    <recommendedName>
        <fullName evidence="4">DUF4185 domain-containing protein</fullName>
    </recommendedName>
</protein>
<evidence type="ECO:0008006" key="4">
    <source>
        <dbReference type="Google" id="ProtNLM"/>
    </source>
</evidence>
<accession>A0A919IMD6</accession>
<organism evidence="2 3">
    <name type="scientific">Actinoplanes cyaneus</name>
    <dbReference type="NCBI Taxonomy" id="52696"/>
    <lineage>
        <taxon>Bacteria</taxon>
        <taxon>Bacillati</taxon>
        <taxon>Actinomycetota</taxon>
        <taxon>Actinomycetes</taxon>
        <taxon>Micromonosporales</taxon>
        <taxon>Micromonosporaceae</taxon>
        <taxon>Actinoplanes</taxon>
    </lineage>
</organism>
<dbReference type="EMBL" id="BOMH01000041">
    <property type="protein sequence ID" value="GID67887.1"/>
    <property type="molecule type" value="Genomic_DNA"/>
</dbReference>
<proteinExistence type="predicted"/>